<feature type="region of interest" description="Disordered" evidence="4">
    <location>
        <begin position="1"/>
        <end position="29"/>
    </location>
</feature>
<feature type="non-terminal residue" evidence="6">
    <location>
        <position position="1"/>
    </location>
</feature>
<dbReference type="EMBL" id="JAHFXF010000506">
    <property type="protein sequence ID" value="KAG9686539.1"/>
    <property type="molecule type" value="Genomic_DNA"/>
</dbReference>
<feature type="compositionally biased region" description="Basic and acidic residues" evidence="4">
    <location>
        <begin position="442"/>
        <end position="454"/>
    </location>
</feature>
<evidence type="ECO:0000313" key="7">
    <source>
        <dbReference type="Proteomes" id="UP000779574"/>
    </source>
</evidence>
<evidence type="ECO:0000259" key="5">
    <source>
        <dbReference type="PROSITE" id="PS50014"/>
    </source>
</evidence>
<evidence type="ECO:0000256" key="4">
    <source>
        <dbReference type="SAM" id="MobiDB-lite"/>
    </source>
</evidence>
<dbReference type="InterPro" id="IPR050935">
    <property type="entry name" value="Bromo_chromatin_reader"/>
</dbReference>
<evidence type="ECO:0000256" key="1">
    <source>
        <dbReference type="ARBA" id="ARBA00023117"/>
    </source>
</evidence>
<dbReference type="AlphaFoldDB" id="A0A9P8J3V7"/>
<dbReference type="GO" id="GO:0006355">
    <property type="term" value="P:regulation of DNA-templated transcription"/>
    <property type="evidence" value="ECO:0007669"/>
    <property type="project" value="TreeGrafter"/>
</dbReference>
<proteinExistence type="predicted"/>
<reference evidence="6" key="1">
    <citation type="journal article" date="2021" name="J Fungi (Basel)">
        <title>Virulence traits and population genomics of the black yeast Aureobasidium melanogenum.</title>
        <authorList>
            <person name="Cernosa A."/>
            <person name="Sun X."/>
            <person name="Gostincar C."/>
            <person name="Fang C."/>
            <person name="Gunde-Cimerman N."/>
            <person name="Song Z."/>
        </authorList>
    </citation>
    <scope>NUCLEOTIDE SEQUENCE</scope>
    <source>
        <strain evidence="6">EXF-9911</strain>
    </source>
</reference>
<accession>A0A9P8J3V7</accession>
<dbReference type="OrthoDB" id="21449at2759"/>
<comment type="caution">
    <text evidence="6">The sequence shown here is derived from an EMBL/GenBank/DDBJ whole genome shotgun (WGS) entry which is preliminary data.</text>
</comment>
<dbReference type="Pfam" id="PF00439">
    <property type="entry name" value="Bromodomain"/>
    <property type="match status" value="1"/>
</dbReference>
<dbReference type="PANTHER" id="PTHR22880:SF225">
    <property type="entry name" value="BROMODOMAIN-CONTAINING PROTEIN BET-1-RELATED"/>
    <property type="match status" value="1"/>
</dbReference>
<dbReference type="GO" id="GO:0005634">
    <property type="term" value="C:nucleus"/>
    <property type="evidence" value="ECO:0007669"/>
    <property type="project" value="TreeGrafter"/>
</dbReference>
<protein>
    <recommendedName>
        <fullName evidence="5">Bromo domain-containing protein</fullName>
    </recommendedName>
</protein>
<sequence length="482" mass="55344">MSLPTAPSPTLHLSARAKTPQLKPSTPPPLIILANSMTTTPRLEDQRMQIQKRKREVALVTKSVESYLATKRAKKKSANASDSTYNSIEDISGEYSHLLILWSQPMTAAQKNFLVWQMKDMMKLKSAVELLQPYTCQDMPGYLKMVKRPLDLSTMSKLLENDGYSSVTNFCTDFKIMITNVHIVNGENHKSSSTARKLFASFALRIERCPTGVLGTNATPANTFCRQTMKAMESLITDVTTNITKPSSKRVEVINIDCDEHEPVASSYPHNPNLLSSVSNKTTRPLQTKKVLKPNDLDGQRRQLEEEIEERKQMLANLEKQKLFVEIKALDTEKKELDTKIPQKEKQYALLKSNLDLGQQNIDTLKVESQSIDQARRLHLEESARLQQEFERIREERMRLYQEYESIRQKIERRRPEEVLLVARFHHSRREIQTRTEAQNGLEKESQRALEDGNQLKKRRVEIEKEQAIANKKLSELSNANI</sequence>
<dbReference type="PRINTS" id="PR00503">
    <property type="entry name" value="BROMODOMAIN"/>
</dbReference>
<dbReference type="SUPFAM" id="SSF47370">
    <property type="entry name" value="Bromodomain"/>
    <property type="match status" value="1"/>
</dbReference>
<organism evidence="6 7">
    <name type="scientific">Aureobasidium melanogenum</name>
    <name type="common">Aureobasidium pullulans var. melanogenum</name>
    <dbReference type="NCBI Taxonomy" id="46634"/>
    <lineage>
        <taxon>Eukaryota</taxon>
        <taxon>Fungi</taxon>
        <taxon>Dikarya</taxon>
        <taxon>Ascomycota</taxon>
        <taxon>Pezizomycotina</taxon>
        <taxon>Dothideomycetes</taxon>
        <taxon>Dothideomycetidae</taxon>
        <taxon>Dothideales</taxon>
        <taxon>Saccotheciaceae</taxon>
        <taxon>Aureobasidium</taxon>
    </lineage>
</organism>
<dbReference type="InterPro" id="IPR001487">
    <property type="entry name" value="Bromodomain"/>
</dbReference>
<dbReference type="GO" id="GO:0000785">
    <property type="term" value="C:chromatin"/>
    <property type="evidence" value="ECO:0007669"/>
    <property type="project" value="TreeGrafter"/>
</dbReference>
<feature type="coiled-coil region" evidence="3">
    <location>
        <begin position="297"/>
        <end position="347"/>
    </location>
</feature>
<evidence type="ECO:0000313" key="6">
    <source>
        <dbReference type="EMBL" id="KAG9686539.1"/>
    </source>
</evidence>
<keyword evidence="1 2" id="KW-0103">Bromodomain</keyword>
<dbReference type="PROSITE" id="PS50014">
    <property type="entry name" value="BROMODOMAIN_2"/>
    <property type="match status" value="1"/>
</dbReference>
<keyword evidence="3" id="KW-0175">Coiled coil</keyword>
<dbReference type="InterPro" id="IPR036427">
    <property type="entry name" value="Bromodomain-like_sf"/>
</dbReference>
<dbReference type="PANTHER" id="PTHR22880">
    <property type="entry name" value="FALZ-RELATED BROMODOMAIN-CONTAINING PROTEINS"/>
    <property type="match status" value="1"/>
</dbReference>
<feature type="region of interest" description="Disordered" evidence="4">
    <location>
        <begin position="435"/>
        <end position="454"/>
    </location>
</feature>
<dbReference type="Proteomes" id="UP000779574">
    <property type="component" value="Unassembled WGS sequence"/>
</dbReference>
<name>A0A9P8J3V7_AURME</name>
<evidence type="ECO:0000256" key="3">
    <source>
        <dbReference type="SAM" id="Coils"/>
    </source>
</evidence>
<evidence type="ECO:0000256" key="2">
    <source>
        <dbReference type="PROSITE-ProRule" id="PRU00035"/>
    </source>
</evidence>
<feature type="coiled-coil region" evidence="3">
    <location>
        <begin position="376"/>
        <end position="410"/>
    </location>
</feature>
<reference evidence="6" key="2">
    <citation type="submission" date="2021-08" db="EMBL/GenBank/DDBJ databases">
        <authorList>
            <person name="Gostincar C."/>
            <person name="Sun X."/>
            <person name="Song Z."/>
            <person name="Gunde-Cimerman N."/>
        </authorList>
    </citation>
    <scope>NUCLEOTIDE SEQUENCE</scope>
    <source>
        <strain evidence="6">EXF-9911</strain>
    </source>
</reference>
<dbReference type="Gene3D" id="1.20.920.10">
    <property type="entry name" value="Bromodomain-like"/>
    <property type="match status" value="1"/>
</dbReference>
<dbReference type="GO" id="GO:0006338">
    <property type="term" value="P:chromatin remodeling"/>
    <property type="evidence" value="ECO:0007669"/>
    <property type="project" value="TreeGrafter"/>
</dbReference>
<dbReference type="SMART" id="SM00297">
    <property type="entry name" value="BROMO"/>
    <property type="match status" value="1"/>
</dbReference>
<gene>
    <name evidence="6" type="ORF">KCU76_g10951</name>
</gene>
<feature type="domain" description="Bromo" evidence="5">
    <location>
        <begin position="122"/>
        <end position="192"/>
    </location>
</feature>